<feature type="region of interest" description="Disordered" evidence="1">
    <location>
        <begin position="1"/>
        <end position="31"/>
    </location>
</feature>
<feature type="compositionally biased region" description="Polar residues" evidence="1">
    <location>
        <begin position="239"/>
        <end position="266"/>
    </location>
</feature>
<dbReference type="PANTHER" id="PTHR34174:SF1">
    <property type="entry name" value="CENTRIOLAR AND CILIOGENESIS-ASSOCIATED PROTEIN HYLS1"/>
    <property type="match status" value="1"/>
</dbReference>
<protein>
    <recommendedName>
        <fullName evidence="4">Centriolar and ciliogenesis-associated protein HYLS1 C-terminal domain-containing protein</fullName>
    </recommendedName>
</protein>
<organism evidence="2 3">
    <name type="scientific">Batrachochytrium salamandrivorans</name>
    <dbReference type="NCBI Taxonomy" id="1357716"/>
    <lineage>
        <taxon>Eukaryota</taxon>
        <taxon>Fungi</taxon>
        <taxon>Fungi incertae sedis</taxon>
        <taxon>Chytridiomycota</taxon>
        <taxon>Chytridiomycota incertae sedis</taxon>
        <taxon>Chytridiomycetes</taxon>
        <taxon>Rhizophydiales</taxon>
        <taxon>Rhizophydiales incertae sedis</taxon>
        <taxon>Batrachochytrium</taxon>
    </lineage>
</organism>
<feature type="compositionally biased region" description="Polar residues" evidence="1">
    <location>
        <begin position="363"/>
        <end position="381"/>
    </location>
</feature>
<sequence>MLAASRAVPFSDPMATASKDKREAASPSKLPPVASTLAMHHEPDHSIDAIINSEVVLQQLKELGYSPESLSEAALQDFVDELKTLYEQGLFDQYEAAGADYAADYAADSVADSTQDLSDFSRQSQGIEDLHDELISDQGSESSRSFEEQMYSDNSFSATDIIHSHAARNSLATKGARTTSYTTAGLPTHYKSQPGNAQIIIKNACPDRPTHLKSSSFNGVGDAQTRDLDTHRAVRHEVQNSTALRGESRLSTASLPVVSPTATSSRKAAPPSAKRNIHYQSHGKDKNEATAKISRMPLAAKSNTADYAAVPSRLEQRLAGLNLSNLRSTVNRQVQACGQRESFDASHSKSKFKSACSSPLPRPSTSARSLSASFPKTSLSQKGKKSEHIVEHDTDLSLTDTDRTSDYTSHERSYLGNDSDLYTSFSTQGIDTISHRSRPGFIRVAPSTRRIKKHDPVARFHQHQAEWSRNGALKHSNGRSSSFNHCISSDSSPEILSRGRWGGMRDPPVSSNAKVYHNLAAMRPTYVVPSEKSRRDVVWEVRSRLAMARNASMS</sequence>
<accession>A0ABQ8EW65</accession>
<dbReference type="PANTHER" id="PTHR34174">
    <property type="entry name" value="HYDROLETHALUS SYNDROME PROTEIN 1"/>
    <property type="match status" value="1"/>
</dbReference>
<dbReference type="InterPro" id="IPR052319">
    <property type="entry name" value="Centriolar_ciliogenesis_assoc"/>
</dbReference>
<gene>
    <name evidence="2" type="ORF">BASA50_000568</name>
</gene>
<evidence type="ECO:0000313" key="3">
    <source>
        <dbReference type="Proteomes" id="UP001648503"/>
    </source>
</evidence>
<evidence type="ECO:0008006" key="4">
    <source>
        <dbReference type="Google" id="ProtNLM"/>
    </source>
</evidence>
<keyword evidence="3" id="KW-1185">Reference proteome</keyword>
<proteinExistence type="predicted"/>
<comment type="caution">
    <text evidence="2">The sequence shown here is derived from an EMBL/GenBank/DDBJ whole genome shotgun (WGS) entry which is preliminary data.</text>
</comment>
<name>A0ABQ8EW65_9FUNG</name>
<feature type="compositionally biased region" description="Basic and acidic residues" evidence="1">
    <location>
        <begin position="384"/>
        <end position="396"/>
    </location>
</feature>
<dbReference type="Proteomes" id="UP001648503">
    <property type="component" value="Unassembled WGS sequence"/>
</dbReference>
<dbReference type="EMBL" id="JAFCIX010000574">
    <property type="protein sequence ID" value="KAH6586395.1"/>
    <property type="molecule type" value="Genomic_DNA"/>
</dbReference>
<feature type="region of interest" description="Disordered" evidence="1">
    <location>
        <begin position="340"/>
        <end position="396"/>
    </location>
</feature>
<evidence type="ECO:0000313" key="2">
    <source>
        <dbReference type="EMBL" id="KAH6586395.1"/>
    </source>
</evidence>
<evidence type="ECO:0000256" key="1">
    <source>
        <dbReference type="SAM" id="MobiDB-lite"/>
    </source>
</evidence>
<reference evidence="2 3" key="1">
    <citation type="submission" date="2021-02" db="EMBL/GenBank/DDBJ databases">
        <title>Variation within the Batrachochytrium salamandrivorans European outbreak.</title>
        <authorList>
            <person name="Kelly M."/>
            <person name="Pasmans F."/>
            <person name="Shea T.P."/>
            <person name="Munoz J.F."/>
            <person name="Carranza S."/>
            <person name="Cuomo C.A."/>
            <person name="Martel A."/>
        </authorList>
    </citation>
    <scope>NUCLEOTIDE SEQUENCE [LARGE SCALE GENOMIC DNA]</scope>
    <source>
        <strain evidence="2 3">AMFP18/2</strain>
    </source>
</reference>
<feature type="region of interest" description="Disordered" evidence="1">
    <location>
        <begin position="238"/>
        <end position="290"/>
    </location>
</feature>